<dbReference type="Proteomes" id="UP000510621">
    <property type="component" value="Chromosome"/>
</dbReference>
<dbReference type="SUPFAM" id="SSF88659">
    <property type="entry name" value="Sigma3 and sigma4 domains of RNA polymerase sigma factors"/>
    <property type="match status" value="1"/>
</dbReference>
<evidence type="ECO:0000256" key="3">
    <source>
        <dbReference type="ARBA" id="ARBA00023082"/>
    </source>
</evidence>
<reference evidence="9" key="1">
    <citation type="submission" date="2020-06" db="EMBL/GenBank/DDBJ databases">
        <title>Analysis procedures for assessing recovery of high quality, complete, closed genomes from Nanopore long read metagenome sequencing.</title>
        <authorList>
            <person name="Bessarab I."/>
            <person name="Arumugam K."/>
            <person name="Haryono M."/>
            <person name="Liu X."/>
            <person name="Roy S."/>
            <person name="Zuniga-Montanez R.E."/>
            <person name="Qiu G."/>
            <person name="Drautz-Moses D.I."/>
            <person name="Law Y.Y."/>
            <person name="Wuertz S."/>
            <person name="Lauro F.M."/>
            <person name="Huson D.H."/>
            <person name="Williams R.B."/>
        </authorList>
    </citation>
    <scope>NUCLEOTIDE SEQUENCE [LARGE SCALE GENOMIC DNA]</scope>
    <source>
        <strain evidence="9">SSD2</strain>
    </source>
</reference>
<sequence length="211" mass="24177">MYNDTVVDAQYRQLYERFCQGDHRASIELVNLLGDRLLRYIRRSCIYDSYEAAEDCVQNTWAKLVQYCGKPVQDSSFWGFACAIAKHQAIDDYRANTRQKRNPGEGMGHLEDDDQPALADHDADPAKQFEALEDERESQGRLQSFKQAVAGLPERQRQALTLQLAGYSLKAIAQHMQEKDETVKSHLRYAKNKLKRVLVEASHSLDRVVEA</sequence>
<evidence type="ECO:0000259" key="8">
    <source>
        <dbReference type="Pfam" id="PF08281"/>
    </source>
</evidence>
<dbReference type="GO" id="GO:0003677">
    <property type="term" value="F:DNA binding"/>
    <property type="evidence" value="ECO:0007669"/>
    <property type="project" value="UniProtKB-KW"/>
</dbReference>
<keyword evidence="2" id="KW-0805">Transcription regulation</keyword>
<dbReference type="PANTHER" id="PTHR43133">
    <property type="entry name" value="RNA POLYMERASE ECF-TYPE SIGMA FACTO"/>
    <property type="match status" value="1"/>
</dbReference>
<evidence type="ECO:0000256" key="4">
    <source>
        <dbReference type="ARBA" id="ARBA00023125"/>
    </source>
</evidence>
<gene>
    <name evidence="9" type="ORF">HZT40_19495</name>
</gene>
<evidence type="ECO:0000256" key="2">
    <source>
        <dbReference type="ARBA" id="ARBA00023015"/>
    </source>
</evidence>
<evidence type="ECO:0000313" key="10">
    <source>
        <dbReference type="Proteomes" id="UP000510621"/>
    </source>
</evidence>
<dbReference type="Gene3D" id="1.10.10.10">
    <property type="entry name" value="Winged helix-like DNA-binding domain superfamily/Winged helix DNA-binding domain"/>
    <property type="match status" value="1"/>
</dbReference>
<protein>
    <submittedName>
        <fullName evidence="9">RNA polymerase sigma factor</fullName>
    </submittedName>
</protein>
<evidence type="ECO:0000256" key="6">
    <source>
        <dbReference type="SAM" id="MobiDB-lite"/>
    </source>
</evidence>
<dbReference type="Pfam" id="PF08281">
    <property type="entry name" value="Sigma70_r4_2"/>
    <property type="match status" value="1"/>
</dbReference>
<dbReference type="SUPFAM" id="SSF88946">
    <property type="entry name" value="Sigma2 domain of RNA polymerase sigma factors"/>
    <property type="match status" value="1"/>
</dbReference>
<accession>A0A7L6AWP6</accession>
<keyword evidence="10" id="KW-1185">Reference proteome</keyword>
<proteinExistence type="inferred from homology"/>
<organism evidence="9 10">
    <name type="scientific">Candidatus Thiothrix singaporensis</name>
    <dbReference type="NCBI Taxonomy" id="2799669"/>
    <lineage>
        <taxon>Bacteria</taxon>
        <taxon>Pseudomonadati</taxon>
        <taxon>Pseudomonadota</taxon>
        <taxon>Gammaproteobacteria</taxon>
        <taxon>Thiotrichales</taxon>
        <taxon>Thiotrichaceae</taxon>
        <taxon>Thiothrix</taxon>
    </lineage>
</organism>
<dbReference type="EMBL" id="CP059265">
    <property type="protein sequence ID" value="QLQ33422.1"/>
    <property type="molecule type" value="Genomic_DNA"/>
</dbReference>
<dbReference type="InterPro" id="IPR036388">
    <property type="entry name" value="WH-like_DNA-bd_sf"/>
</dbReference>
<evidence type="ECO:0000256" key="1">
    <source>
        <dbReference type="ARBA" id="ARBA00010641"/>
    </source>
</evidence>
<dbReference type="InterPro" id="IPR013324">
    <property type="entry name" value="RNA_pol_sigma_r3/r4-like"/>
</dbReference>
<dbReference type="Pfam" id="PF04542">
    <property type="entry name" value="Sigma70_r2"/>
    <property type="match status" value="1"/>
</dbReference>
<dbReference type="InterPro" id="IPR007627">
    <property type="entry name" value="RNA_pol_sigma70_r2"/>
</dbReference>
<dbReference type="InterPro" id="IPR039425">
    <property type="entry name" value="RNA_pol_sigma-70-like"/>
</dbReference>
<feature type="domain" description="RNA polymerase sigma-70 region 2" evidence="7">
    <location>
        <begin position="29"/>
        <end position="98"/>
    </location>
</feature>
<dbReference type="InterPro" id="IPR013325">
    <property type="entry name" value="RNA_pol_sigma_r2"/>
</dbReference>
<name>A0A7L6AWP6_9GAMM</name>
<dbReference type="PANTHER" id="PTHR43133:SF8">
    <property type="entry name" value="RNA POLYMERASE SIGMA FACTOR HI_1459-RELATED"/>
    <property type="match status" value="1"/>
</dbReference>
<comment type="similarity">
    <text evidence="1">Belongs to the sigma-70 factor family. ECF subfamily.</text>
</comment>
<keyword evidence="5" id="KW-0804">Transcription</keyword>
<dbReference type="InterPro" id="IPR013249">
    <property type="entry name" value="RNA_pol_sigma70_r4_t2"/>
</dbReference>
<evidence type="ECO:0000313" key="9">
    <source>
        <dbReference type="EMBL" id="QLQ33422.1"/>
    </source>
</evidence>
<evidence type="ECO:0000256" key="5">
    <source>
        <dbReference type="ARBA" id="ARBA00023163"/>
    </source>
</evidence>
<dbReference type="GO" id="GO:0016987">
    <property type="term" value="F:sigma factor activity"/>
    <property type="evidence" value="ECO:0007669"/>
    <property type="project" value="UniProtKB-KW"/>
</dbReference>
<dbReference type="AlphaFoldDB" id="A0A7L6AWP6"/>
<dbReference type="KEGG" id="this:HZT40_19495"/>
<evidence type="ECO:0000259" key="7">
    <source>
        <dbReference type="Pfam" id="PF04542"/>
    </source>
</evidence>
<feature type="domain" description="RNA polymerase sigma factor 70 region 4 type 2" evidence="8">
    <location>
        <begin position="143"/>
        <end position="194"/>
    </location>
</feature>
<dbReference type="NCBIfam" id="TIGR02937">
    <property type="entry name" value="sigma70-ECF"/>
    <property type="match status" value="1"/>
</dbReference>
<keyword evidence="3" id="KW-0731">Sigma factor</keyword>
<keyword evidence="4" id="KW-0238">DNA-binding</keyword>
<dbReference type="InterPro" id="IPR014284">
    <property type="entry name" value="RNA_pol_sigma-70_dom"/>
</dbReference>
<dbReference type="Gene3D" id="1.10.1740.10">
    <property type="match status" value="1"/>
</dbReference>
<feature type="region of interest" description="Disordered" evidence="6">
    <location>
        <begin position="98"/>
        <end position="121"/>
    </location>
</feature>
<dbReference type="GO" id="GO:0006352">
    <property type="term" value="P:DNA-templated transcription initiation"/>
    <property type="evidence" value="ECO:0007669"/>
    <property type="project" value="InterPro"/>
</dbReference>